<feature type="compositionally biased region" description="Basic residues" evidence="1">
    <location>
        <begin position="100"/>
        <end position="113"/>
    </location>
</feature>
<reference evidence="3 4" key="1">
    <citation type="submission" date="2014-08" db="EMBL/GenBank/DDBJ databases">
        <authorList>
            <person name="Bunnell A."/>
            <person name="Chain P.S."/>
            <person name="Chertkov O."/>
            <person name="Currie B.J."/>
            <person name="Daligault H.E."/>
            <person name="Davenport K.W."/>
            <person name="Davis C."/>
            <person name="Gleasner C.D."/>
            <person name="Johnson S.L."/>
            <person name="Kaestli M."/>
            <person name="Koren S."/>
            <person name="Kunde Y.A."/>
            <person name="Mayo M."/>
            <person name="McMurry K.K."/>
            <person name="Price E.P."/>
            <person name="Reitenga K.G."/>
            <person name="Robison R."/>
            <person name="Rosovitz M.J."/>
            <person name="Sarovich D.S."/>
            <person name="Teshima H."/>
        </authorList>
    </citation>
    <scope>NUCLEOTIDE SEQUENCE [LARGE SCALE GENOMIC DNA]</scope>
    <source>
        <strain evidence="3 4">MSHR44</strain>
    </source>
</reference>
<gene>
    <name evidence="3" type="ORF">Y036_3891</name>
</gene>
<dbReference type="Pfam" id="PF10006">
    <property type="entry name" value="DUF2249"/>
    <property type="match status" value="1"/>
</dbReference>
<dbReference type="InterPro" id="IPR018720">
    <property type="entry name" value="DUF2249"/>
</dbReference>
<evidence type="ECO:0000256" key="1">
    <source>
        <dbReference type="SAM" id="MobiDB-lite"/>
    </source>
</evidence>
<dbReference type="Proteomes" id="UP000030475">
    <property type="component" value="Unassembled WGS sequence"/>
</dbReference>
<accession>A0AA40MDM2</accession>
<dbReference type="EMBL" id="JQIM01000009">
    <property type="protein sequence ID" value="KGX11438.1"/>
    <property type="molecule type" value="Genomic_DNA"/>
</dbReference>
<evidence type="ECO:0000313" key="4">
    <source>
        <dbReference type="Proteomes" id="UP000030475"/>
    </source>
</evidence>
<evidence type="ECO:0000259" key="2">
    <source>
        <dbReference type="Pfam" id="PF10006"/>
    </source>
</evidence>
<evidence type="ECO:0000313" key="3">
    <source>
        <dbReference type="EMBL" id="KGX11438.1"/>
    </source>
</evidence>
<dbReference type="AlphaFoldDB" id="A0AA40MDM2"/>
<name>A0AA40MDM2_BURPE</name>
<sequence>MSQPHLHLSPTAIYPFDARGVAKRFRHAAIFGAIDALQSGETMRFVNDHDPLPLLEQIRQHYGARVGIEYRQREPGAIVIDFAVQRPAPPPARAAPLPPRHSRRPCRLRQSRRPRYSFRPVRRDSRAERLADPILMQPSPPSDRFPDFFDAAPRIALRDPLAAFLGAAHDGGAIEYGYADVVKLAGHSCPTVASAYLMTRAALGALYGGAPAERGAIRVALREPATEGVTGVIANVVGMLTGATFDTGFKGIGGRFDRRRLLTFGEPMREQLRFARVDTGASVGVSARLERVPGDPRIADLLPRCLAMTAPPGDVALFRELWQARVRRLLLDHADDVDVIVLHG</sequence>
<feature type="compositionally biased region" description="Pro residues" evidence="1">
    <location>
        <begin position="89"/>
        <end position="99"/>
    </location>
</feature>
<feature type="domain" description="DUF2249" evidence="2">
    <location>
        <begin position="16"/>
        <end position="83"/>
    </location>
</feature>
<comment type="caution">
    <text evidence="3">The sequence shown here is derived from an EMBL/GenBank/DDBJ whole genome shotgun (WGS) entry which is preliminary data.</text>
</comment>
<proteinExistence type="predicted"/>
<protein>
    <recommendedName>
        <fullName evidence="2">DUF2249 domain-containing protein</fullName>
    </recommendedName>
</protein>
<organism evidence="3 4">
    <name type="scientific">Burkholderia pseudomallei</name>
    <name type="common">Pseudomonas pseudomallei</name>
    <dbReference type="NCBI Taxonomy" id="28450"/>
    <lineage>
        <taxon>Bacteria</taxon>
        <taxon>Pseudomonadati</taxon>
        <taxon>Pseudomonadota</taxon>
        <taxon>Betaproteobacteria</taxon>
        <taxon>Burkholderiales</taxon>
        <taxon>Burkholderiaceae</taxon>
        <taxon>Burkholderia</taxon>
        <taxon>pseudomallei group</taxon>
    </lineage>
</organism>
<feature type="region of interest" description="Disordered" evidence="1">
    <location>
        <begin position="89"/>
        <end position="113"/>
    </location>
</feature>